<gene>
    <name evidence="3" type="ORF">N7532_012114</name>
</gene>
<evidence type="ECO:0000313" key="4">
    <source>
        <dbReference type="Proteomes" id="UP001149074"/>
    </source>
</evidence>
<reference evidence="3" key="1">
    <citation type="submission" date="2022-11" db="EMBL/GenBank/DDBJ databases">
        <authorList>
            <person name="Petersen C."/>
        </authorList>
    </citation>
    <scope>NUCLEOTIDE SEQUENCE</scope>
    <source>
        <strain evidence="3">IBT 30761</strain>
    </source>
</reference>
<keyword evidence="4" id="KW-1185">Reference proteome</keyword>
<keyword evidence="2" id="KW-0732">Signal</keyword>
<reference evidence="3" key="2">
    <citation type="journal article" date="2023" name="IMA Fungus">
        <title>Comparative genomic study of the Penicillium genus elucidates a diverse pangenome and 15 lateral gene transfer events.</title>
        <authorList>
            <person name="Petersen C."/>
            <person name="Sorensen T."/>
            <person name="Nielsen M.R."/>
            <person name="Sondergaard T.E."/>
            <person name="Sorensen J.L."/>
            <person name="Fitzpatrick D.A."/>
            <person name="Frisvad J.C."/>
            <person name="Nielsen K.L."/>
        </authorList>
    </citation>
    <scope>NUCLEOTIDE SEQUENCE</scope>
    <source>
        <strain evidence="3">IBT 30761</strain>
    </source>
</reference>
<organism evidence="3 4">
    <name type="scientific">Penicillium argentinense</name>
    <dbReference type="NCBI Taxonomy" id="1131581"/>
    <lineage>
        <taxon>Eukaryota</taxon>
        <taxon>Fungi</taxon>
        <taxon>Dikarya</taxon>
        <taxon>Ascomycota</taxon>
        <taxon>Pezizomycotina</taxon>
        <taxon>Eurotiomycetes</taxon>
        <taxon>Eurotiomycetidae</taxon>
        <taxon>Eurotiales</taxon>
        <taxon>Aspergillaceae</taxon>
        <taxon>Penicillium</taxon>
    </lineage>
</organism>
<evidence type="ECO:0000256" key="1">
    <source>
        <dbReference type="SAM" id="MobiDB-lite"/>
    </source>
</evidence>
<feature type="signal peptide" evidence="2">
    <location>
        <begin position="1"/>
        <end position="16"/>
    </location>
</feature>
<feature type="region of interest" description="Disordered" evidence="1">
    <location>
        <begin position="22"/>
        <end position="92"/>
    </location>
</feature>
<dbReference type="EMBL" id="JAPQKI010000011">
    <property type="protein sequence ID" value="KAJ5083071.1"/>
    <property type="molecule type" value="Genomic_DNA"/>
</dbReference>
<proteinExistence type="predicted"/>
<dbReference type="AlphaFoldDB" id="A0A9W9JVN3"/>
<evidence type="ECO:0000256" key="2">
    <source>
        <dbReference type="SAM" id="SignalP"/>
    </source>
</evidence>
<comment type="caution">
    <text evidence="3">The sequence shown here is derived from an EMBL/GenBank/DDBJ whole genome shotgun (WGS) entry which is preliminary data.</text>
</comment>
<name>A0A9W9JVN3_9EURO</name>
<protein>
    <submittedName>
        <fullName evidence="3">Uncharacterized protein</fullName>
    </submittedName>
</protein>
<accession>A0A9W9JVN3</accession>
<dbReference type="GeneID" id="81363584"/>
<dbReference type="Proteomes" id="UP001149074">
    <property type="component" value="Unassembled WGS sequence"/>
</dbReference>
<dbReference type="RefSeq" id="XP_056469593.1">
    <property type="nucleotide sequence ID" value="XM_056624605.1"/>
</dbReference>
<sequence>MRFEVISALFATVALSLPHGGVQQHHQDMEQQATSSMSMPTSSMTMPMKRSTSLSETTPTSSMTMPMKRSTSSSEATPTSSASTRLDKPTAKPMRAENMIMIDVFHVWFGMARRSWTFLDFPEGTQSGHIMRLSMKRYTSDANVYFFYAVLNATLEAE</sequence>
<dbReference type="OrthoDB" id="4366140at2759"/>
<feature type="compositionally biased region" description="Low complexity" evidence="1">
    <location>
        <begin position="34"/>
        <end position="84"/>
    </location>
</feature>
<evidence type="ECO:0000313" key="3">
    <source>
        <dbReference type="EMBL" id="KAJ5083071.1"/>
    </source>
</evidence>
<feature type="chain" id="PRO_5040797323" evidence="2">
    <location>
        <begin position="17"/>
        <end position="158"/>
    </location>
</feature>